<reference evidence="2" key="2">
    <citation type="submission" date="2023-05" db="EMBL/GenBank/DDBJ databases">
        <authorList>
            <consortium name="Lawrence Berkeley National Laboratory"/>
            <person name="Steindorff A."/>
            <person name="Hensen N."/>
            <person name="Bonometti L."/>
            <person name="Westerberg I."/>
            <person name="Brannstrom I.O."/>
            <person name="Guillou S."/>
            <person name="Cros-Aarteil S."/>
            <person name="Calhoun S."/>
            <person name="Haridas S."/>
            <person name="Kuo A."/>
            <person name="Mondo S."/>
            <person name="Pangilinan J."/>
            <person name="Riley R."/>
            <person name="Labutti K."/>
            <person name="Andreopoulos B."/>
            <person name="Lipzen A."/>
            <person name="Chen C."/>
            <person name="Yanf M."/>
            <person name="Daum C."/>
            <person name="Ng V."/>
            <person name="Clum A."/>
            <person name="Ohm R."/>
            <person name="Martin F."/>
            <person name="Silar P."/>
            <person name="Natvig D."/>
            <person name="Lalanne C."/>
            <person name="Gautier V."/>
            <person name="Ament-Velasquez S.L."/>
            <person name="Kruys A."/>
            <person name="Hutchinson M.I."/>
            <person name="Powell A.J."/>
            <person name="Barry K."/>
            <person name="Miller A.N."/>
            <person name="Grigoriev I.V."/>
            <person name="Debuchy R."/>
            <person name="Gladieux P."/>
            <person name="Thoren M.H."/>
            <person name="Johannesson H."/>
        </authorList>
    </citation>
    <scope>NUCLEOTIDE SEQUENCE</scope>
    <source>
        <strain evidence="2">PSN293</strain>
    </source>
</reference>
<comment type="caution">
    <text evidence="2">The sequence shown here is derived from an EMBL/GenBank/DDBJ whole genome shotgun (WGS) entry which is preliminary data.</text>
</comment>
<organism evidence="2 3">
    <name type="scientific">Rhypophila decipiens</name>
    <dbReference type="NCBI Taxonomy" id="261697"/>
    <lineage>
        <taxon>Eukaryota</taxon>
        <taxon>Fungi</taxon>
        <taxon>Dikarya</taxon>
        <taxon>Ascomycota</taxon>
        <taxon>Pezizomycotina</taxon>
        <taxon>Sordariomycetes</taxon>
        <taxon>Sordariomycetidae</taxon>
        <taxon>Sordariales</taxon>
        <taxon>Naviculisporaceae</taxon>
        <taxon>Rhypophila</taxon>
    </lineage>
</organism>
<gene>
    <name evidence="2" type="ORF">QBC37DRAFT_281327</name>
</gene>
<evidence type="ECO:0000256" key="1">
    <source>
        <dbReference type="SAM" id="Phobius"/>
    </source>
</evidence>
<evidence type="ECO:0000313" key="2">
    <source>
        <dbReference type="EMBL" id="KAK4215564.1"/>
    </source>
</evidence>
<proteinExistence type="predicted"/>
<keyword evidence="1" id="KW-0472">Membrane</keyword>
<keyword evidence="1" id="KW-1133">Transmembrane helix</keyword>
<accession>A0AAN6YAP5</accession>
<keyword evidence="1" id="KW-0812">Transmembrane</keyword>
<protein>
    <submittedName>
        <fullName evidence="2">Uncharacterized protein</fullName>
    </submittedName>
</protein>
<dbReference type="PANTHER" id="PTHR36205:SF2">
    <property type="entry name" value="MAJOR FACILITATOR SUPERFAMILY TRANSPORTER"/>
    <property type="match status" value="1"/>
</dbReference>
<evidence type="ECO:0000313" key="3">
    <source>
        <dbReference type="Proteomes" id="UP001301769"/>
    </source>
</evidence>
<sequence>MGALVSARTKFRRVLFTRQSIIAVILVYLVVAFIFLNPSAISWKLNLYETPPAIGPRRMTNNPPFPALSRRIPCIGPRGKLLSQSPDDDLEEVTLDIPHPTPWTGSYEAVGIPKTWTTIEGRYGPYGYGEQEQSYNRSKVDWNSTDWQMLQKQCFTRNARRFPQGETIDDSMMKHSRLRYRDLSKPPRAPQWYEFRASRRTAIVVRTWRGYEYKNEDLHYLRSLVVETALKTGGEYQVVLLVDMKDYEIDIFASEPNYLQALQDSGVPPEFESMAVLWDDRLLDTWYPLVAERRTMWQVFQPMQLFALHYPEFDHFWQLELDMRFTGDAGTFFDKMGEFARNEPRKQALERSMFQHMQKRIGDYQNFSSAVNTANNGSANLWGPLRIPDIDPIGPEPPVPHAANDTFRWGVGEDADVIVTAWCGDVRKTNDWVFRHWIGGFAAERDTPRYWCPPAIMRSSRALLLVAHEAQLLHGMYLPSEATLPSFALWHGLKLSFPQHPVFHEREDEDDFREEWFRGGPEASIDGFGPSEMTMPNGMGMSFWWQSRWPRAIMDALEGRQLKDDVKYPYLLAKKDGKVYVPNMVLHPVKHNS</sequence>
<name>A0AAN6YAP5_9PEZI</name>
<feature type="transmembrane region" description="Helical" evidence="1">
    <location>
        <begin position="21"/>
        <end position="43"/>
    </location>
</feature>
<keyword evidence="3" id="KW-1185">Reference proteome</keyword>
<dbReference type="Proteomes" id="UP001301769">
    <property type="component" value="Unassembled WGS sequence"/>
</dbReference>
<dbReference type="PANTHER" id="PTHR36205">
    <property type="entry name" value="CHROMOSOME 19, WHOLE GENOME SHOTGUN SEQUENCE"/>
    <property type="match status" value="1"/>
</dbReference>
<dbReference type="Pfam" id="PF11885">
    <property type="entry name" value="DUF3405"/>
    <property type="match status" value="1"/>
</dbReference>
<dbReference type="InterPro" id="IPR021822">
    <property type="entry name" value="DUF3405"/>
</dbReference>
<dbReference type="EMBL" id="MU858078">
    <property type="protein sequence ID" value="KAK4215564.1"/>
    <property type="molecule type" value="Genomic_DNA"/>
</dbReference>
<reference evidence="2" key="1">
    <citation type="journal article" date="2023" name="Mol. Phylogenet. Evol.">
        <title>Genome-scale phylogeny and comparative genomics of the fungal order Sordariales.</title>
        <authorList>
            <person name="Hensen N."/>
            <person name="Bonometti L."/>
            <person name="Westerberg I."/>
            <person name="Brannstrom I.O."/>
            <person name="Guillou S."/>
            <person name="Cros-Aarteil S."/>
            <person name="Calhoun S."/>
            <person name="Haridas S."/>
            <person name="Kuo A."/>
            <person name="Mondo S."/>
            <person name="Pangilinan J."/>
            <person name="Riley R."/>
            <person name="LaButti K."/>
            <person name="Andreopoulos B."/>
            <person name="Lipzen A."/>
            <person name="Chen C."/>
            <person name="Yan M."/>
            <person name="Daum C."/>
            <person name="Ng V."/>
            <person name="Clum A."/>
            <person name="Steindorff A."/>
            <person name="Ohm R.A."/>
            <person name="Martin F."/>
            <person name="Silar P."/>
            <person name="Natvig D.O."/>
            <person name="Lalanne C."/>
            <person name="Gautier V."/>
            <person name="Ament-Velasquez S.L."/>
            <person name="Kruys A."/>
            <person name="Hutchinson M.I."/>
            <person name="Powell A.J."/>
            <person name="Barry K."/>
            <person name="Miller A.N."/>
            <person name="Grigoriev I.V."/>
            <person name="Debuchy R."/>
            <person name="Gladieux P."/>
            <person name="Hiltunen Thoren M."/>
            <person name="Johannesson H."/>
        </authorList>
    </citation>
    <scope>NUCLEOTIDE SEQUENCE</scope>
    <source>
        <strain evidence="2">PSN293</strain>
    </source>
</reference>
<dbReference type="AlphaFoldDB" id="A0AAN6YAP5"/>